<evidence type="ECO:0000313" key="7">
    <source>
        <dbReference type="Proteomes" id="UP000249134"/>
    </source>
</evidence>
<dbReference type="Gene3D" id="3.40.640.10">
    <property type="entry name" value="Type I PLP-dependent aspartate aminotransferase-like (Major domain)"/>
    <property type="match status" value="1"/>
</dbReference>
<comment type="pathway">
    <text evidence="5">Amino-acid biosynthesis; L-arginine biosynthesis; N(2)-acetyl-L-ornithine from L-glutamate: step 4/4.</text>
</comment>
<dbReference type="Gene3D" id="3.90.1150.10">
    <property type="entry name" value="Aspartate Aminotransferase, domain 1"/>
    <property type="match status" value="1"/>
</dbReference>
<dbReference type="Pfam" id="PF00202">
    <property type="entry name" value="Aminotran_3"/>
    <property type="match status" value="1"/>
</dbReference>
<dbReference type="AlphaFoldDB" id="A0A2X4W5J5"/>
<dbReference type="RefSeq" id="WP_066138924.1">
    <property type="nucleotide sequence ID" value="NZ_CBCSGM010000001.1"/>
</dbReference>
<keyword evidence="1 5" id="KW-0032">Aminotransferase</keyword>
<feature type="binding site" evidence="5">
    <location>
        <position position="264"/>
    </location>
    <ligand>
        <name>N(2)-acetyl-L-ornithine</name>
        <dbReference type="ChEBI" id="CHEBI:57805"/>
    </ligand>
</feature>
<comment type="cofactor">
    <cofactor evidence="5">
        <name>pyridoxal 5'-phosphate</name>
        <dbReference type="ChEBI" id="CHEBI:597326"/>
    </cofactor>
    <text evidence="5">Binds 1 pyridoxal phosphate per subunit.</text>
</comment>
<feature type="binding site" evidence="5">
    <location>
        <position position="125"/>
    </location>
    <ligand>
        <name>N(2)-acetyl-L-ornithine</name>
        <dbReference type="ChEBI" id="CHEBI:57805"/>
    </ligand>
</feature>
<dbReference type="GO" id="GO:0042802">
    <property type="term" value="F:identical protein binding"/>
    <property type="evidence" value="ECO:0007669"/>
    <property type="project" value="TreeGrafter"/>
</dbReference>
<evidence type="ECO:0000256" key="4">
    <source>
        <dbReference type="ARBA" id="ARBA00022898"/>
    </source>
</evidence>
<comment type="catalytic activity">
    <reaction evidence="5">
        <text>N(2)-acetyl-L-ornithine + 2-oxoglutarate = N-acetyl-L-glutamate 5-semialdehyde + L-glutamate</text>
        <dbReference type="Rhea" id="RHEA:18049"/>
        <dbReference type="ChEBI" id="CHEBI:16810"/>
        <dbReference type="ChEBI" id="CHEBI:29123"/>
        <dbReference type="ChEBI" id="CHEBI:29985"/>
        <dbReference type="ChEBI" id="CHEBI:57805"/>
        <dbReference type="EC" id="2.6.1.11"/>
    </reaction>
</comment>
<dbReference type="InterPro" id="IPR015422">
    <property type="entry name" value="PyrdxlP-dep_Trfase_small"/>
</dbReference>
<dbReference type="STRING" id="1348624.GCA_001591545_01434"/>
<gene>
    <name evidence="5 6" type="primary">argD</name>
    <name evidence="6" type="ORF">NCTC4824_02384</name>
</gene>
<dbReference type="GO" id="GO:0030170">
    <property type="term" value="F:pyridoxal phosphate binding"/>
    <property type="evidence" value="ECO:0007669"/>
    <property type="project" value="InterPro"/>
</dbReference>
<evidence type="ECO:0000256" key="1">
    <source>
        <dbReference type="ARBA" id="ARBA00022576"/>
    </source>
</evidence>
<dbReference type="UniPathway" id="UPA00068">
    <property type="reaction ID" value="UER00109"/>
</dbReference>
<feature type="binding site" evidence="5">
    <location>
        <position position="265"/>
    </location>
    <ligand>
        <name>pyridoxal 5'-phosphate</name>
        <dbReference type="ChEBI" id="CHEBI:597326"/>
    </ligand>
</feature>
<comment type="similarity">
    <text evidence="5">Belongs to the class-III pyridoxal-phosphate-dependent aminotransferase family. ArgD subfamily.</text>
</comment>
<keyword evidence="7" id="KW-1185">Reference proteome</keyword>
<dbReference type="NCBIfam" id="NF002325">
    <property type="entry name" value="PRK01278.1"/>
    <property type="match status" value="1"/>
</dbReference>
<dbReference type="InterPro" id="IPR005814">
    <property type="entry name" value="Aminotrans_3"/>
</dbReference>
<comment type="miscellaneous">
    <text evidence="5">May also have succinyldiaminopimelate aminotransferase activity, thus carrying out the corresponding step in lysine biosynthesis.</text>
</comment>
<feature type="modified residue" description="N6-(pyridoxal phosphate)lysine" evidence="5">
    <location>
        <position position="236"/>
    </location>
</feature>
<dbReference type="InterPro" id="IPR015421">
    <property type="entry name" value="PyrdxlP-dep_Trfase_major"/>
</dbReference>
<dbReference type="PANTHER" id="PTHR11986">
    <property type="entry name" value="AMINOTRANSFERASE CLASS III"/>
    <property type="match status" value="1"/>
</dbReference>
<keyword evidence="3 5" id="KW-0808">Transferase</keyword>
<dbReference type="Proteomes" id="UP000249134">
    <property type="component" value="Chromosome 1"/>
</dbReference>
<comment type="subunit">
    <text evidence="5">Homodimer.</text>
</comment>
<dbReference type="GO" id="GO:0005737">
    <property type="term" value="C:cytoplasm"/>
    <property type="evidence" value="ECO:0007669"/>
    <property type="project" value="UniProtKB-SubCell"/>
</dbReference>
<dbReference type="EMBL" id="LS483476">
    <property type="protein sequence ID" value="SQI59476.1"/>
    <property type="molecule type" value="Genomic_DNA"/>
</dbReference>
<comment type="subcellular location">
    <subcellularLocation>
        <location evidence="5">Cytoplasm</location>
    </subcellularLocation>
</comment>
<dbReference type="CDD" id="cd00610">
    <property type="entry name" value="OAT_like"/>
    <property type="match status" value="1"/>
</dbReference>
<sequence length="384" mass="41737">MSKLFENYARWDIEIISGNGTKVYDSEEKEYLDFTSGIGVCNVGHCNPSVVAATETQLKQLWHTSNLFTHSLQEKVAEKLVQSSMGAAVFFCNSGAEANEAAIKLARKYTGKSKIITFNKSFHGRTFGTMAATGQDKIKAGFGPMLESFIHLPFNDLQALEKELDHETAAVMLEVIQGEGGVNPANEDFLQGIEKLCKEKGALLIIDEVQTGIGRTGKAFGYQHYNISPDIITSAKGLGNGFPTAAMIGTEKVKSAFNPGSHGSTFGGNPLAMSAANATLDIIMNADFLAEVEEKGNYLSEKLDDMFAKVPEFKGTRHKGLMIGCEFSKEVSDIVTQLRQNGLLVITAGPNVIRLLPPLTVTYEEINEALEILANTLIEQKQLV</sequence>
<reference evidence="6 7" key="1">
    <citation type="submission" date="2018-06" db="EMBL/GenBank/DDBJ databases">
        <authorList>
            <consortium name="Pathogen Informatics"/>
            <person name="Doyle S."/>
        </authorList>
    </citation>
    <scope>NUCLEOTIDE SEQUENCE [LARGE SCALE GENOMIC DNA]</scope>
    <source>
        <strain evidence="6 7">NCTC4824</strain>
    </source>
</reference>
<dbReference type="InterPro" id="IPR004636">
    <property type="entry name" value="AcOrn/SuccOrn_fam"/>
</dbReference>
<keyword evidence="2 5" id="KW-0028">Amino-acid biosynthesis</keyword>
<dbReference type="GO" id="GO:0003992">
    <property type="term" value="F:N2-acetyl-L-ornithine:2-oxoglutarate 5-aminotransferase activity"/>
    <property type="evidence" value="ECO:0007669"/>
    <property type="project" value="UniProtKB-UniRule"/>
</dbReference>
<feature type="binding site" evidence="5">
    <location>
        <begin position="207"/>
        <end position="210"/>
    </location>
    <ligand>
        <name>pyridoxal 5'-phosphate</name>
        <dbReference type="ChEBI" id="CHEBI:597326"/>
    </ligand>
</feature>
<dbReference type="KEGG" id="blen:NCTC4824_02384"/>
<keyword evidence="5" id="KW-0055">Arginine biosynthesis</keyword>
<dbReference type="PROSITE" id="PS00600">
    <property type="entry name" value="AA_TRANSFER_CLASS_3"/>
    <property type="match status" value="1"/>
</dbReference>
<dbReference type="FunFam" id="3.40.640.10:FF:000004">
    <property type="entry name" value="Acetylornithine aminotransferase"/>
    <property type="match status" value="1"/>
</dbReference>
<dbReference type="NCBIfam" id="TIGR00707">
    <property type="entry name" value="argD"/>
    <property type="match status" value="1"/>
</dbReference>
<evidence type="ECO:0000256" key="2">
    <source>
        <dbReference type="ARBA" id="ARBA00022605"/>
    </source>
</evidence>
<feature type="binding site" evidence="5">
    <location>
        <begin position="95"/>
        <end position="96"/>
    </location>
    <ligand>
        <name>pyridoxal 5'-phosphate</name>
        <dbReference type="ChEBI" id="CHEBI:597326"/>
    </ligand>
</feature>
<accession>A0A2X4W5J5</accession>
<dbReference type="InterPro" id="IPR049704">
    <property type="entry name" value="Aminotrans_3_PPA_site"/>
</dbReference>
<dbReference type="SUPFAM" id="SSF53383">
    <property type="entry name" value="PLP-dependent transferases"/>
    <property type="match status" value="1"/>
</dbReference>
<dbReference type="GO" id="GO:0006526">
    <property type="term" value="P:L-arginine biosynthetic process"/>
    <property type="evidence" value="ECO:0007669"/>
    <property type="project" value="UniProtKB-UniRule"/>
</dbReference>
<dbReference type="PIRSF" id="PIRSF000521">
    <property type="entry name" value="Transaminase_4ab_Lys_Orn"/>
    <property type="match status" value="1"/>
</dbReference>
<evidence type="ECO:0000256" key="3">
    <source>
        <dbReference type="ARBA" id="ARBA00022679"/>
    </source>
</evidence>
<dbReference type="HAMAP" id="MF_01107">
    <property type="entry name" value="ArgD_aminotrans_3"/>
    <property type="match status" value="1"/>
</dbReference>
<organism evidence="6 7">
    <name type="scientific">Lederbergia lenta</name>
    <name type="common">Bacillus lentus</name>
    <dbReference type="NCBI Taxonomy" id="1467"/>
    <lineage>
        <taxon>Bacteria</taxon>
        <taxon>Bacillati</taxon>
        <taxon>Bacillota</taxon>
        <taxon>Bacilli</taxon>
        <taxon>Bacillales</taxon>
        <taxon>Bacillaceae</taxon>
        <taxon>Lederbergia</taxon>
    </lineage>
</organism>
<name>A0A2X4W5J5_LEDLE</name>
<dbReference type="InterPro" id="IPR050103">
    <property type="entry name" value="Class-III_PLP-dep_AT"/>
</dbReference>
<dbReference type="EC" id="2.6.1.11" evidence="5"/>
<proteinExistence type="inferred from homology"/>
<evidence type="ECO:0000313" key="6">
    <source>
        <dbReference type="EMBL" id="SQI59476.1"/>
    </source>
</evidence>
<keyword evidence="4 5" id="KW-0663">Pyridoxal phosphate</keyword>
<dbReference type="NCBIfam" id="NF002797">
    <property type="entry name" value="PRK02936.1"/>
    <property type="match status" value="1"/>
</dbReference>
<protein>
    <recommendedName>
        <fullName evidence="5">Acetylornithine aminotransferase</fullName>
        <shortName evidence="5">ACOAT</shortName>
        <ecNumber evidence="5">2.6.1.11</ecNumber>
    </recommendedName>
</protein>
<feature type="binding site" evidence="5">
    <location>
        <position position="122"/>
    </location>
    <ligand>
        <name>pyridoxal 5'-phosphate</name>
        <dbReference type="ChEBI" id="CHEBI:597326"/>
    </ligand>
</feature>
<dbReference type="PANTHER" id="PTHR11986:SF79">
    <property type="entry name" value="ACETYLORNITHINE AMINOTRANSFERASE, MITOCHONDRIAL"/>
    <property type="match status" value="1"/>
</dbReference>
<keyword evidence="5" id="KW-0963">Cytoplasm</keyword>
<evidence type="ECO:0000256" key="5">
    <source>
        <dbReference type="HAMAP-Rule" id="MF_01107"/>
    </source>
</evidence>
<dbReference type="InterPro" id="IPR015424">
    <property type="entry name" value="PyrdxlP-dep_Trfase"/>
</dbReference>